<dbReference type="RefSeq" id="WP_190383703.1">
    <property type="nucleotide sequence ID" value="NZ_JACJQT010000048.1"/>
</dbReference>
<dbReference type="InterPro" id="IPR050708">
    <property type="entry name" value="T6SS_VgrG/RHS"/>
</dbReference>
<dbReference type="EMBL" id="JACJQT010000048">
    <property type="protein sequence ID" value="MBD2279983.1"/>
    <property type="molecule type" value="Genomic_DNA"/>
</dbReference>
<gene>
    <name evidence="1" type="ORF">H6F99_17345</name>
</gene>
<organism evidence="1 2">
    <name type="scientific">Aphanizomenon flos-aquae FACHB-1040</name>
    <dbReference type="NCBI Taxonomy" id="2692887"/>
    <lineage>
        <taxon>Bacteria</taxon>
        <taxon>Bacillati</taxon>
        <taxon>Cyanobacteriota</taxon>
        <taxon>Cyanophyceae</taxon>
        <taxon>Nostocales</taxon>
        <taxon>Aphanizomenonaceae</taxon>
        <taxon>Aphanizomenon</taxon>
    </lineage>
</organism>
<dbReference type="InterPro" id="IPR006530">
    <property type="entry name" value="YD"/>
</dbReference>
<proteinExistence type="predicted"/>
<keyword evidence="2" id="KW-1185">Reference proteome</keyword>
<dbReference type="PANTHER" id="PTHR32305:SF15">
    <property type="entry name" value="PROTEIN RHSA-RELATED"/>
    <property type="match status" value="1"/>
</dbReference>
<sequence length="463" mass="49824">MAELTIKRGDFTLAVPGFAGGKYGLNGGENFWSIPSSGGNVDAALQADLRALDSGRYDYDLTTGLLRFNNNQFNGSTSNSTGKLLVVNSVNSAFGSGWGLAGLQELVTNPDGSVMLIDGDGSELLFEKSADNTYKSPAGHFSTLERLADGTFRHTAKDKTVYSFDAQNKLVKVSDRLNNETRYLYQNGVLSKIVDPVGLETTFTYVGNRITAITDPAGRVTKLTYDSNGNLLKITDPDGTGQTWEYDASHHMTAGIDQLGNRGQTFYNFAGRVTSAILKDGSTVQFDPVEVQGLYEPNKTNDPLNAPVAFQLGAATSTYTDANGNKIVNTLDRAGQIVSSADDVGLLPKVERNKDNLVTKQTDALGNVTAYTYDTKGNVLTVTDGIDSQNIISGAISKPGNINEYTFTGKVGQRIYFDNLLEVNSNNIYSELYSPSGVKIFTGSYNNDSGPFLQQVNACTMMG</sequence>
<evidence type="ECO:0000313" key="1">
    <source>
        <dbReference type="EMBL" id="MBD2279983.1"/>
    </source>
</evidence>
<comment type="caution">
    <text evidence="1">The sequence shown here is derived from an EMBL/GenBank/DDBJ whole genome shotgun (WGS) entry which is preliminary data.</text>
</comment>
<evidence type="ECO:0000313" key="2">
    <source>
        <dbReference type="Proteomes" id="UP000606721"/>
    </source>
</evidence>
<dbReference type="Pfam" id="PF05593">
    <property type="entry name" value="RHS_repeat"/>
    <property type="match status" value="2"/>
</dbReference>
<dbReference type="Proteomes" id="UP000606721">
    <property type="component" value="Unassembled WGS sequence"/>
</dbReference>
<dbReference type="InterPro" id="IPR031325">
    <property type="entry name" value="RHS_repeat"/>
</dbReference>
<dbReference type="NCBIfam" id="TIGR01643">
    <property type="entry name" value="YD_repeat_2x"/>
    <property type="match status" value="3"/>
</dbReference>
<protein>
    <submittedName>
        <fullName evidence="1">RHS repeat protein</fullName>
    </submittedName>
</protein>
<reference evidence="1 2" key="1">
    <citation type="journal article" date="2020" name="ISME J.">
        <title>Comparative genomics reveals insights into cyanobacterial evolution and habitat adaptation.</title>
        <authorList>
            <person name="Chen M.Y."/>
            <person name="Teng W.K."/>
            <person name="Zhao L."/>
            <person name="Hu C.X."/>
            <person name="Zhou Y.K."/>
            <person name="Han B.P."/>
            <person name="Song L.R."/>
            <person name="Shu W.S."/>
        </authorList>
    </citation>
    <scope>NUCLEOTIDE SEQUENCE [LARGE SCALE GENOMIC DNA]</scope>
    <source>
        <strain evidence="1 2">FACHB-1040</strain>
    </source>
</reference>
<name>A0ABR8BYH8_APHFL</name>
<accession>A0ABR8BYH8</accession>
<dbReference type="Gene3D" id="2.180.10.10">
    <property type="entry name" value="RHS repeat-associated core"/>
    <property type="match status" value="1"/>
</dbReference>
<dbReference type="PANTHER" id="PTHR32305">
    <property type="match status" value="1"/>
</dbReference>